<keyword evidence="5" id="KW-0865">Zymogen</keyword>
<dbReference type="FunFam" id="3.90.70.10:FF:000006">
    <property type="entry name" value="Cathepsin S"/>
    <property type="match status" value="1"/>
</dbReference>
<evidence type="ECO:0000256" key="7">
    <source>
        <dbReference type="SAM" id="SignalP"/>
    </source>
</evidence>
<dbReference type="Pfam" id="PF08246">
    <property type="entry name" value="Inhibitor_I29"/>
    <property type="match status" value="1"/>
</dbReference>
<dbReference type="InterPro" id="IPR000668">
    <property type="entry name" value="Peptidase_C1A_C"/>
</dbReference>
<dbReference type="SMART" id="SM00645">
    <property type="entry name" value="Pept_C1"/>
    <property type="match status" value="1"/>
</dbReference>
<gene>
    <name evidence="10" type="ORF">GDO81_021964</name>
</gene>
<evidence type="ECO:0000256" key="2">
    <source>
        <dbReference type="ARBA" id="ARBA00022670"/>
    </source>
</evidence>
<feature type="chain" id="PRO_5043361335" description="Cathepsin K" evidence="7">
    <location>
        <begin position="17"/>
        <end position="329"/>
    </location>
</feature>
<dbReference type="GO" id="GO:0008234">
    <property type="term" value="F:cysteine-type peptidase activity"/>
    <property type="evidence" value="ECO:0007669"/>
    <property type="project" value="UniProtKB-KW"/>
</dbReference>
<dbReference type="GO" id="GO:0006508">
    <property type="term" value="P:proteolysis"/>
    <property type="evidence" value="ECO:0007669"/>
    <property type="project" value="UniProtKB-KW"/>
</dbReference>
<evidence type="ECO:0000259" key="9">
    <source>
        <dbReference type="SMART" id="SM00848"/>
    </source>
</evidence>
<dbReference type="Proteomes" id="UP000824782">
    <property type="component" value="Unassembled WGS sequence"/>
</dbReference>
<evidence type="ECO:0000256" key="6">
    <source>
        <dbReference type="ARBA" id="ARBA00023157"/>
    </source>
</evidence>
<feature type="domain" description="Cathepsin propeptide inhibitor" evidence="9">
    <location>
        <begin position="28"/>
        <end position="88"/>
    </location>
</feature>
<dbReference type="InterPro" id="IPR025660">
    <property type="entry name" value="Pept_his_AS"/>
</dbReference>
<evidence type="ECO:0000256" key="4">
    <source>
        <dbReference type="ARBA" id="ARBA00022807"/>
    </source>
</evidence>
<evidence type="ECO:0000313" key="11">
    <source>
        <dbReference type="Proteomes" id="UP000824782"/>
    </source>
</evidence>
<feature type="domain" description="Peptidase C1A papain C-terminal" evidence="8">
    <location>
        <begin position="115"/>
        <end position="328"/>
    </location>
</feature>
<dbReference type="InterPro" id="IPR000169">
    <property type="entry name" value="Pept_cys_AS"/>
</dbReference>
<keyword evidence="7" id="KW-0732">Signal</keyword>
<evidence type="ECO:0000256" key="1">
    <source>
        <dbReference type="ARBA" id="ARBA00008455"/>
    </source>
</evidence>
<dbReference type="PROSITE" id="PS00640">
    <property type="entry name" value="THIOL_PROTEASE_ASN"/>
    <property type="match status" value="1"/>
</dbReference>
<organism evidence="10 11">
    <name type="scientific">Engystomops pustulosus</name>
    <name type="common">Tungara frog</name>
    <name type="synonym">Physalaemus pustulosus</name>
    <dbReference type="NCBI Taxonomy" id="76066"/>
    <lineage>
        <taxon>Eukaryota</taxon>
        <taxon>Metazoa</taxon>
        <taxon>Chordata</taxon>
        <taxon>Craniata</taxon>
        <taxon>Vertebrata</taxon>
        <taxon>Euteleostomi</taxon>
        <taxon>Amphibia</taxon>
        <taxon>Batrachia</taxon>
        <taxon>Anura</taxon>
        <taxon>Neobatrachia</taxon>
        <taxon>Hyloidea</taxon>
        <taxon>Leptodactylidae</taxon>
        <taxon>Leiuperinae</taxon>
        <taxon>Engystomops</taxon>
    </lineage>
</organism>
<dbReference type="EMBL" id="WNYA01018168">
    <property type="protein sequence ID" value="KAG8538849.1"/>
    <property type="molecule type" value="Genomic_DNA"/>
</dbReference>
<evidence type="ECO:0000256" key="3">
    <source>
        <dbReference type="ARBA" id="ARBA00022801"/>
    </source>
</evidence>
<evidence type="ECO:0008006" key="12">
    <source>
        <dbReference type="Google" id="ProtNLM"/>
    </source>
</evidence>
<keyword evidence="2" id="KW-0645">Protease</keyword>
<dbReference type="Gene3D" id="3.90.70.10">
    <property type="entry name" value="Cysteine proteinases"/>
    <property type="match status" value="1"/>
</dbReference>
<proteinExistence type="inferred from homology"/>
<dbReference type="InterPro" id="IPR013201">
    <property type="entry name" value="Prot_inhib_I29"/>
</dbReference>
<dbReference type="InterPro" id="IPR039417">
    <property type="entry name" value="Peptidase_C1A_papain-like"/>
</dbReference>
<dbReference type="PROSITE" id="PS00639">
    <property type="entry name" value="THIOL_PROTEASE_HIS"/>
    <property type="match status" value="1"/>
</dbReference>
<evidence type="ECO:0000313" key="10">
    <source>
        <dbReference type="EMBL" id="KAG8538849.1"/>
    </source>
</evidence>
<comment type="caution">
    <text evidence="10">The sequence shown here is derived from an EMBL/GenBank/DDBJ whole genome shotgun (WGS) entry which is preliminary data.</text>
</comment>
<dbReference type="PRINTS" id="PR00705">
    <property type="entry name" value="PAPAIN"/>
</dbReference>
<comment type="similarity">
    <text evidence="1">Belongs to the peptidase C1 family.</text>
</comment>
<evidence type="ECO:0000256" key="5">
    <source>
        <dbReference type="ARBA" id="ARBA00023145"/>
    </source>
</evidence>
<dbReference type="SUPFAM" id="SSF54001">
    <property type="entry name" value="Cysteine proteinases"/>
    <property type="match status" value="1"/>
</dbReference>
<keyword evidence="4" id="KW-0788">Thiol protease</keyword>
<keyword evidence="11" id="KW-1185">Reference proteome</keyword>
<dbReference type="PANTHER" id="PTHR12411">
    <property type="entry name" value="CYSTEINE PROTEASE FAMILY C1-RELATED"/>
    <property type="match status" value="1"/>
</dbReference>
<evidence type="ECO:0000259" key="8">
    <source>
        <dbReference type="SMART" id="SM00645"/>
    </source>
</evidence>
<reference evidence="10" key="1">
    <citation type="thesis" date="2020" institute="ProQuest LLC" country="789 East Eisenhower Parkway, Ann Arbor, MI, USA">
        <title>Comparative Genomics and Chromosome Evolution.</title>
        <authorList>
            <person name="Mudd A.B."/>
        </authorList>
    </citation>
    <scope>NUCLEOTIDE SEQUENCE</scope>
    <source>
        <strain evidence="10">237g6f4</strain>
        <tissue evidence="10">Blood</tissue>
    </source>
</reference>
<dbReference type="InterPro" id="IPR025661">
    <property type="entry name" value="Pept_asp_AS"/>
</dbReference>
<sequence length="329" mass="37069">MFWFSLVAILLPLVRTNLYWDETLDSEWELWKMTHSKQYNGQLDEIKRRHIWEKNLKYINNHNKEYSEGKHSYTLGMNHLGDMTVEEVVLTMTGLRVPTNHMSNNTFEADRKAKIPKYIDYRKKGYVTPVQNQGSCGSCWAFSSVGALEGQLMKKTGKLVSLSPQNLVDCDSDNYGCQGGYMTNAFGYVRDNNGIDSNAFYPYIGQDEGCLYNPSGKAAGCKGFKEIPKGDEKALKRAVAQVGPVSVGIDASLPSFHFYSKGVYYDENCNPEDVNHAVLAVGYGNIKGTKHWIIKNSWGEQWGRKGYILMAREKNNACGISNLASFPVM</sequence>
<dbReference type="PROSITE" id="PS00139">
    <property type="entry name" value="THIOL_PROTEASE_CYS"/>
    <property type="match status" value="1"/>
</dbReference>
<dbReference type="AlphaFoldDB" id="A0AAV6YN31"/>
<name>A0AAV6YN31_ENGPU</name>
<dbReference type="Pfam" id="PF00112">
    <property type="entry name" value="Peptidase_C1"/>
    <property type="match status" value="1"/>
</dbReference>
<dbReference type="InterPro" id="IPR013128">
    <property type="entry name" value="Peptidase_C1A"/>
</dbReference>
<dbReference type="SMART" id="SM00848">
    <property type="entry name" value="Inhibitor_I29"/>
    <property type="match status" value="1"/>
</dbReference>
<protein>
    <recommendedName>
        <fullName evidence="12">Cathepsin K</fullName>
    </recommendedName>
</protein>
<dbReference type="InterPro" id="IPR038765">
    <property type="entry name" value="Papain-like_cys_pep_sf"/>
</dbReference>
<keyword evidence="3" id="KW-0378">Hydrolase</keyword>
<dbReference type="CDD" id="cd02248">
    <property type="entry name" value="Peptidase_C1A"/>
    <property type="match status" value="1"/>
</dbReference>
<accession>A0AAV6YN31</accession>
<feature type="signal peptide" evidence="7">
    <location>
        <begin position="1"/>
        <end position="16"/>
    </location>
</feature>
<keyword evidence="6" id="KW-1015">Disulfide bond</keyword>